<dbReference type="HOGENOM" id="CLU_2534885_0_0_14"/>
<keyword evidence="1" id="KW-0472">Membrane</keyword>
<dbReference type="EMBL" id="FO681348">
    <property type="protein sequence ID" value="CCV65751.1"/>
    <property type="molecule type" value="Genomic_DNA"/>
</dbReference>
<keyword evidence="3" id="KW-1185">Reference proteome</keyword>
<accession>U4KND0</accession>
<evidence type="ECO:0000313" key="3">
    <source>
        <dbReference type="Proteomes" id="UP000032737"/>
    </source>
</evidence>
<name>U4KND0_9MOLU</name>
<feature type="transmembrane region" description="Helical" evidence="1">
    <location>
        <begin position="60"/>
        <end position="79"/>
    </location>
</feature>
<dbReference type="RefSeq" id="WP_030004611.1">
    <property type="nucleotide sequence ID" value="NC_022549.1"/>
</dbReference>
<reference evidence="2 3" key="1">
    <citation type="journal article" date="2013" name="J. Mol. Microbiol. Biotechnol.">
        <title>Analysis of the Complete Genomes of Acholeplasma brassicae , A. palmae and A. laidlawii and Their Comparison to the Obligate Parasites from ' Candidatus Phytoplasma'.</title>
        <authorList>
            <person name="Kube M."/>
            <person name="Siewert C."/>
            <person name="Migdoll A.M."/>
            <person name="Duduk B."/>
            <person name="Holz S."/>
            <person name="Rabus R."/>
            <person name="Seemuller E."/>
            <person name="Mitrovic J."/>
            <person name="Muller I."/>
            <person name="Buttner C."/>
            <person name="Reinhardt R."/>
        </authorList>
    </citation>
    <scope>NUCLEOTIDE SEQUENCE [LARGE SCALE GENOMIC DNA]</scope>
    <source>
        <strain evidence="3">0502</strain>
    </source>
</reference>
<dbReference type="Proteomes" id="UP000032737">
    <property type="component" value="Chromosome"/>
</dbReference>
<dbReference type="AlphaFoldDB" id="U4KND0"/>
<dbReference type="STRING" id="61635.BN85307300"/>
<keyword evidence="1" id="KW-0812">Transmembrane</keyword>
<dbReference type="KEGG" id="abra:BN85307300"/>
<proteinExistence type="predicted"/>
<organism evidence="2 3">
    <name type="scientific">Acholeplasma brassicae</name>
    <dbReference type="NCBI Taxonomy" id="61635"/>
    <lineage>
        <taxon>Bacteria</taxon>
        <taxon>Bacillati</taxon>
        <taxon>Mycoplasmatota</taxon>
        <taxon>Mollicutes</taxon>
        <taxon>Acholeplasmatales</taxon>
        <taxon>Acholeplasmataceae</taxon>
        <taxon>Acholeplasma</taxon>
    </lineage>
</organism>
<sequence>MKLKQVIISALFILGVYTLLIFLFGATAIPEEPGIFTTVHEFFSKQYTFLIETNVSTQNFYAIVIAVILMTIVATTMIFKLKK</sequence>
<protein>
    <submittedName>
        <fullName evidence="2">Uncharacterized protein</fullName>
    </submittedName>
</protein>
<gene>
    <name evidence="2" type="ORF">BN85307300</name>
</gene>
<keyword evidence="1" id="KW-1133">Transmembrane helix</keyword>
<evidence type="ECO:0000256" key="1">
    <source>
        <dbReference type="SAM" id="Phobius"/>
    </source>
</evidence>
<feature type="transmembrane region" description="Helical" evidence="1">
    <location>
        <begin position="7"/>
        <end position="29"/>
    </location>
</feature>
<evidence type="ECO:0000313" key="2">
    <source>
        <dbReference type="EMBL" id="CCV65751.1"/>
    </source>
</evidence>